<feature type="domain" description="FAD/NAD(P)-binding" evidence="5">
    <location>
        <begin position="9"/>
        <end position="300"/>
    </location>
</feature>
<dbReference type="Pfam" id="PF07992">
    <property type="entry name" value="Pyr_redox_2"/>
    <property type="match status" value="1"/>
</dbReference>
<dbReference type="InterPro" id="IPR036188">
    <property type="entry name" value="FAD/NAD-bd_sf"/>
</dbReference>
<evidence type="ECO:0000259" key="6">
    <source>
        <dbReference type="Pfam" id="PF14759"/>
    </source>
</evidence>
<keyword evidence="2" id="KW-0285">Flavoprotein</keyword>
<dbReference type="PANTHER" id="PTHR43557:SF2">
    <property type="entry name" value="RIESKE DOMAIN-CONTAINING PROTEIN-RELATED"/>
    <property type="match status" value="1"/>
</dbReference>
<evidence type="ECO:0000256" key="2">
    <source>
        <dbReference type="ARBA" id="ARBA00022630"/>
    </source>
</evidence>
<dbReference type="SUPFAM" id="SSF55424">
    <property type="entry name" value="FAD/NAD-linked reductases, dimerisation (C-terminal) domain"/>
    <property type="match status" value="1"/>
</dbReference>
<dbReference type="EMBL" id="BAABGM010000016">
    <property type="protein sequence ID" value="GAA4409189.1"/>
    <property type="molecule type" value="Genomic_DNA"/>
</dbReference>
<comment type="cofactor">
    <cofactor evidence="1">
        <name>FAD</name>
        <dbReference type="ChEBI" id="CHEBI:57692"/>
    </cofactor>
</comment>
<evidence type="ECO:0000256" key="4">
    <source>
        <dbReference type="ARBA" id="ARBA00023002"/>
    </source>
</evidence>
<protein>
    <recommendedName>
        <fullName evidence="9">Ferredoxin reductase</fullName>
    </recommendedName>
</protein>
<name>A0ABP8KM74_9MICO</name>
<accession>A0ABP8KM74</accession>
<keyword evidence="3" id="KW-0274">FAD</keyword>
<sequence>MTPPPTPPYAVVGGGPAAGAGARALAAAGADVVLLTAEDRPPYDRTVLSKDFLLTPGSVVPPVWPPDAGWRQHIDVRTGATVVALDPDARELTTASGERVVFEAVLLAPGAEPRRLGVPGADGPGVHHLRDVADAARLSEAMDAARRLVVVGGGVIGLEVAAAAAMRGLDVEVVEATRRVLGRGVPAAVADRLLALHARHGVSVRTSTSPDAVQRDASGALTGVLLADGVVLPADLVVAGIGVRPREELAVAAGLTCDDGILVDPSGRTSHPAVFAAGDAVRTRRPGELPGIRLESFTAAGRQGEVAAHAMLGGDDAFTDVPWWWSDQYDATLQAIGVPPVRARERVREEVVEVPDGLLVLSFVDDRLVAACGATSGPAIARPVRAAGPVIAAGATVDVAALRAAGHDLAALASVLRSAARASGGSGVPGEAQLDAAVARVEPP</sequence>
<dbReference type="PRINTS" id="PR00411">
    <property type="entry name" value="PNDRDTASEI"/>
</dbReference>
<reference evidence="8" key="1">
    <citation type="journal article" date="2019" name="Int. J. Syst. Evol. Microbiol.">
        <title>The Global Catalogue of Microorganisms (GCM) 10K type strain sequencing project: providing services to taxonomists for standard genome sequencing and annotation.</title>
        <authorList>
            <consortium name="The Broad Institute Genomics Platform"/>
            <consortium name="The Broad Institute Genome Sequencing Center for Infectious Disease"/>
            <person name="Wu L."/>
            <person name="Ma J."/>
        </authorList>
    </citation>
    <scope>NUCLEOTIDE SEQUENCE [LARGE SCALE GENOMIC DNA]</scope>
    <source>
        <strain evidence="8">JCM 17809</strain>
    </source>
</reference>
<evidence type="ECO:0008006" key="9">
    <source>
        <dbReference type="Google" id="ProtNLM"/>
    </source>
</evidence>
<dbReference type="SUPFAM" id="SSF51905">
    <property type="entry name" value="FAD/NAD(P)-binding domain"/>
    <property type="match status" value="1"/>
</dbReference>
<dbReference type="InterPro" id="IPR050446">
    <property type="entry name" value="FAD-oxidoreductase/Apoptosis"/>
</dbReference>
<evidence type="ECO:0000313" key="7">
    <source>
        <dbReference type="EMBL" id="GAA4409189.1"/>
    </source>
</evidence>
<dbReference type="Gene3D" id="3.30.390.30">
    <property type="match status" value="1"/>
</dbReference>
<proteinExistence type="predicted"/>
<dbReference type="InterPro" id="IPR023753">
    <property type="entry name" value="FAD/NAD-binding_dom"/>
</dbReference>
<evidence type="ECO:0000259" key="5">
    <source>
        <dbReference type="Pfam" id="PF07992"/>
    </source>
</evidence>
<dbReference type="Proteomes" id="UP001500945">
    <property type="component" value="Unassembled WGS sequence"/>
</dbReference>
<keyword evidence="8" id="KW-1185">Reference proteome</keyword>
<comment type="caution">
    <text evidence="7">The sequence shown here is derived from an EMBL/GenBank/DDBJ whole genome shotgun (WGS) entry which is preliminary data.</text>
</comment>
<feature type="domain" description="Reductase C-terminal" evidence="6">
    <location>
        <begin position="323"/>
        <end position="412"/>
    </location>
</feature>
<evidence type="ECO:0000313" key="8">
    <source>
        <dbReference type="Proteomes" id="UP001500945"/>
    </source>
</evidence>
<dbReference type="PANTHER" id="PTHR43557">
    <property type="entry name" value="APOPTOSIS-INDUCING FACTOR 1"/>
    <property type="match status" value="1"/>
</dbReference>
<dbReference type="InterPro" id="IPR028202">
    <property type="entry name" value="Reductase_C"/>
</dbReference>
<keyword evidence="4" id="KW-0560">Oxidoreductase</keyword>
<dbReference type="RefSeq" id="WP_345206989.1">
    <property type="nucleotide sequence ID" value="NZ_BAABGM010000016.1"/>
</dbReference>
<gene>
    <name evidence="7" type="ORF">GCM10023168_27620</name>
</gene>
<dbReference type="PRINTS" id="PR00368">
    <property type="entry name" value="FADPNR"/>
</dbReference>
<evidence type="ECO:0000256" key="3">
    <source>
        <dbReference type="ARBA" id="ARBA00022827"/>
    </source>
</evidence>
<dbReference type="Gene3D" id="3.50.50.60">
    <property type="entry name" value="FAD/NAD(P)-binding domain"/>
    <property type="match status" value="2"/>
</dbReference>
<evidence type="ECO:0000256" key="1">
    <source>
        <dbReference type="ARBA" id="ARBA00001974"/>
    </source>
</evidence>
<dbReference type="InterPro" id="IPR016156">
    <property type="entry name" value="FAD/NAD-linked_Rdtase_dimer_sf"/>
</dbReference>
<organism evidence="7 8">
    <name type="scientific">Fodinibacter luteus</name>
    <dbReference type="NCBI Taxonomy" id="552064"/>
    <lineage>
        <taxon>Bacteria</taxon>
        <taxon>Bacillati</taxon>
        <taxon>Actinomycetota</taxon>
        <taxon>Actinomycetes</taxon>
        <taxon>Micrococcales</taxon>
        <taxon>Intrasporangiaceae</taxon>
        <taxon>Fodinibacter (ex Wang et al. 2009)</taxon>
    </lineage>
</organism>
<dbReference type="Pfam" id="PF14759">
    <property type="entry name" value="Reductase_C"/>
    <property type="match status" value="1"/>
</dbReference>